<gene>
    <name evidence="1" type="ORF">HFQ381_LOCUS34794</name>
    <name evidence="3" type="ORF">QYT958_LOCUS44937</name>
    <name evidence="2" type="ORF">UJA718_LOCUS47155</name>
</gene>
<keyword evidence="4" id="KW-1185">Reference proteome</keyword>
<name>A0A821X0X5_9BILA</name>
<proteinExistence type="predicted"/>
<dbReference type="EMBL" id="CAJOBR010072104">
    <property type="protein sequence ID" value="CAF5102792.1"/>
    <property type="molecule type" value="Genomic_DNA"/>
</dbReference>
<evidence type="ECO:0000313" key="2">
    <source>
        <dbReference type="EMBL" id="CAF4937258.1"/>
    </source>
</evidence>
<dbReference type="Proteomes" id="UP000663851">
    <property type="component" value="Unassembled WGS sequence"/>
</dbReference>
<feature type="non-terminal residue" evidence="2">
    <location>
        <position position="1"/>
    </location>
</feature>
<dbReference type="Proteomes" id="UP000663848">
    <property type="component" value="Unassembled WGS sequence"/>
</dbReference>
<organism evidence="2 4">
    <name type="scientific">Rotaria socialis</name>
    <dbReference type="NCBI Taxonomy" id="392032"/>
    <lineage>
        <taxon>Eukaryota</taxon>
        <taxon>Metazoa</taxon>
        <taxon>Spiralia</taxon>
        <taxon>Gnathifera</taxon>
        <taxon>Rotifera</taxon>
        <taxon>Eurotatoria</taxon>
        <taxon>Bdelloidea</taxon>
        <taxon>Philodinida</taxon>
        <taxon>Philodinidae</taxon>
        <taxon>Rotaria</taxon>
    </lineage>
</organism>
<feature type="non-terminal residue" evidence="2">
    <location>
        <position position="80"/>
    </location>
</feature>
<dbReference type="EMBL" id="CAJOBO010019205">
    <property type="protein sequence ID" value="CAF4634297.1"/>
    <property type="molecule type" value="Genomic_DNA"/>
</dbReference>
<dbReference type="Proteomes" id="UP000663873">
    <property type="component" value="Unassembled WGS sequence"/>
</dbReference>
<evidence type="ECO:0000313" key="4">
    <source>
        <dbReference type="Proteomes" id="UP000663873"/>
    </source>
</evidence>
<comment type="caution">
    <text evidence="2">The sequence shown here is derived from an EMBL/GenBank/DDBJ whole genome shotgun (WGS) entry which is preliminary data.</text>
</comment>
<evidence type="ECO:0000313" key="3">
    <source>
        <dbReference type="EMBL" id="CAF5102792.1"/>
    </source>
</evidence>
<reference evidence="2" key="1">
    <citation type="submission" date="2021-02" db="EMBL/GenBank/DDBJ databases">
        <authorList>
            <person name="Nowell W R."/>
        </authorList>
    </citation>
    <scope>NUCLEOTIDE SEQUENCE</scope>
</reference>
<sequence>IIPVRVKIKNADTVIFTPSNDLIGKKRLLIPHALLKVEDGISWITMINANESSQYINTNVILGTISFPPLASISLPLLPS</sequence>
<dbReference type="AlphaFoldDB" id="A0A821X0X5"/>
<evidence type="ECO:0000313" key="1">
    <source>
        <dbReference type="EMBL" id="CAF4634297.1"/>
    </source>
</evidence>
<accession>A0A821X0X5</accession>
<dbReference type="EMBL" id="CAJOBP010087939">
    <property type="protein sequence ID" value="CAF4937258.1"/>
    <property type="molecule type" value="Genomic_DNA"/>
</dbReference>
<protein>
    <submittedName>
        <fullName evidence="2">Uncharacterized protein</fullName>
    </submittedName>
</protein>